<dbReference type="PRINTS" id="PR00038">
    <property type="entry name" value="HTHLUXR"/>
</dbReference>
<dbReference type="PROSITE" id="PS50043">
    <property type="entry name" value="HTH_LUXR_2"/>
    <property type="match status" value="1"/>
</dbReference>
<dbReference type="RefSeq" id="WP_150697873.1">
    <property type="nucleotide sequence ID" value="NZ_CABPRZ010000012.1"/>
</dbReference>
<dbReference type="PANTHER" id="PTHR44688:SF16">
    <property type="entry name" value="DNA-BINDING TRANSCRIPTIONAL ACTIVATOR DEVR_DOSR"/>
    <property type="match status" value="1"/>
</dbReference>
<name>A0A5E4W959_9BURK</name>
<evidence type="ECO:0000313" key="5">
    <source>
        <dbReference type="EMBL" id="VVE20399.1"/>
    </source>
</evidence>
<dbReference type="CDD" id="cd06170">
    <property type="entry name" value="LuxR_C_like"/>
    <property type="match status" value="1"/>
</dbReference>
<feature type="domain" description="HTH luxR-type" evidence="4">
    <location>
        <begin position="194"/>
        <end position="259"/>
    </location>
</feature>
<dbReference type="GO" id="GO:0006355">
    <property type="term" value="P:regulation of DNA-templated transcription"/>
    <property type="evidence" value="ECO:0007669"/>
    <property type="project" value="InterPro"/>
</dbReference>
<evidence type="ECO:0000256" key="2">
    <source>
        <dbReference type="ARBA" id="ARBA00023125"/>
    </source>
</evidence>
<proteinExistence type="predicted"/>
<dbReference type="InterPro" id="IPR036388">
    <property type="entry name" value="WH-like_DNA-bd_sf"/>
</dbReference>
<dbReference type="AlphaFoldDB" id="A0A5E4W959"/>
<evidence type="ECO:0000313" key="6">
    <source>
        <dbReference type="Proteomes" id="UP000414233"/>
    </source>
</evidence>
<protein>
    <submittedName>
        <fullName evidence="5">DNA-binding response regulator</fullName>
    </submittedName>
</protein>
<dbReference type="InterPro" id="IPR016032">
    <property type="entry name" value="Sig_transdc_resp-reg_C-effctor"/>
</dbReference>
<dbReference type="NCBIfam" id="TIGR03020">
    <property type="entry name" value="EpsA"/>
    <property type="match status" value="1"/>
</dbReference>
<organism evidence="5 6">
    <name type="scientific">Pandoraea terrae</name>
    <dbReference type="NCBI Taxonomy" id="1537710"/>
    <lineage>
        <taxon>Bacteria</taxon>
        <taxon>Pseudomonadati</taxon>
        <taxon>Pseudomonadota</taxon>
        <taxon>Betaproteobacteria</taxon>
        <taxon>Burkholderiales</taxon>
        <taxon>Burkholderiaceae</taxon>
        <taxon>Pandoraea</taxon>
    </lineage>
</organism>
<keyword evidence="1" id="KW-0805">Transcription regulation</keyword>
<dbReference type="InterPro" id="IPR000792">
    <property type="entry name" value="Tscrpt_reg_LuxR_C"/>
</dbReference>
<accession>A0A5E4W959</accession>
<sequence length="264" mass="29893">MSFLSHFRAEELGQFLTLVQQSLRVRRHVDLFKWLQGDVQLFLPHGVMIAAWGDFSLGPSWFDVVSPLPGARTDRLCETEVSPFLKRLFDHWLSLGRHPYAIELKDEMFSPPPHTTGGLKECVREMSSALVHGIKDERGRHDCLYVVLGTEVLMNPASREALEVLLPYVDTALRQVTPLPGKHTAKSEAAEASLDLDGLGLSPREREILDWVRNGKTNQEIGMILDISAFTVKNHLRRIFQKLNVMNRAQAVATFEKLARTVRT</sequence>
<gene>
    <name evidence="5" type="ORF">PTE30175_03022</name>
</gene>
<dbReference type="SMART" id="SM00421">
    <property type="entry name" value="HTH_LUXR"/>
    <property type="match status" value="1"/>
</dbReference>
<dbReference type="Pfam" id="PF00196">
    <property type="entry name" value="GerE"/>
    <property type="match status" value="1"/>
</dbReference>
<dbReference type="SUPFAM" id="SSF46894">
    <property type="entry name" value="C-terminal effector domain of the bipartite response regulators"/>
    <property type="match status" value="1"/>
</dbReference>
<dbReference type="PROSITE" id="PS00622">
    <property type="entry name" value="HTH_LUXR_1"/>
    <property type="match status" value="1"/>
</dbReference>
<evidence type="ECO:0000256" key="1">
    <source>
        <dbReference type="ARBA" id="ARBA00023015"/>
    </source>
</evidence>
<dbReference type="EMBL" id="CABPRZ010000012">
    <property type="protein sequence ID" value="VVE20399.1"/>
    <property type="molecule type" value="Genomic_DNA"/>
</dbReference>
<keyword evidence="6" id="KW-1185">Reference proteome</keyword>
<keyword evidence="2 5" id="KW-0238">DNA-binding</keyword>
<dbReference type="OrthoDB" id="3374006at2"/>
<dbReference type="Gene3D" id="1.10.10.10">
    <property type="entry name" value="Winged helix-like DNA-binding domain superfamily/Winged helix DNA-binding domain"/>
    <property type="match status" value="1"/>
</dbReference>
<dbReference type="GO" id="GO:0003677">
    <property type="term" value="F:DNA binding"/>
    <property type="evidence" value="ECO:0007669"/>
    <property type="project" value="UniProtKB-KW"/>
</dbReference>
<keyword evidence="3" id="KW-0804">Transcription</keyword>
<dbReference type="Proteomes" id="UP000414233">
    <property type="component" value="Unassembled WGS sequence"/>
</dbReference>
<evidence type="ECO:0000259" key="4">
    <source>
        <dbReference type="PROSITE" id="PS50043"/>
    </source>
</evidence>
<dbReference type="InterPro" id="IPR017470">
    <property type="entry name" value="Tscrpt_reg_EpsA"/>
</dbReference>
<evidence type="ECO:0000256" key="3">
    <source>
        <dbReference type="ARBA" id="ARBA00023163"/>
    </source>
</evidence>
<dbReference type="PANTHER" id="PTHR44688">
    <property type="entry name" value="DNA-BINDING TRANSCRIPTIONAL ACTIVATOR DEVR_DOSR"/>
    <property type="match status" value="1"/>
</dbReference>
<reference evidence="5 6" key="1">
    <citation type="submission" date="2019-08" db="EMBL/GenBank/DDBJ databases">
        <authorList>
            <person name="Peeters C."/>
        </authorList>
    </citation>
    <scope>NUCLEOTIDE SEQUENCE [LARGE SCALE GENOMIC DNA]</scope>
    <source>
        <strain evidence="5 6">LMG 30175</strain>
    </source>
</reference>